<dbReference type="Proteomes" id="UP000639338">
    <property type="component" value="Unassembled WGS sequence"/>
</dbReference>
<dbReference type="Gene3D" id="3.40.50.1820">
    <property type="entry name" value="alpha/beta hydrolase"/>
    <property type="match status" value="1"/>
</dbReference>
<dbReference type="GO" id="GO:0005737">
    <property type="term" value="C:cytoplasm"/>
    <property type="evidence" value="ECO:0007669"/>
    <property type="project" value="UniProtKB-SubCell"/>
</dbReference>
<evidence type="ECO:0000313" key="15">
    <source>
        <dbReference type="EMBL" id="KAF7991923.1"/>
    </source>
</evidence>
<keyword evidence="16" id="KW-1185">Reference proteome</keyword>
<evidence type="ECO:0000256" key="4">
    <source>
        <dbReference type="ARBA" id="ARBA00012423"/>
    </source>
</evidence>
<evidence type="ECO:0000256" key="11">
    <source>
        <dbReference type="ARBA" id="ARBA00029392"/>
    </source>
</evidence>
<dbReference type="PANTHER" id="PTHR10655:SF68">
    <property type="entry name" value="PALMITOYL-PROTEIN HYDROLASE"/>
    <property type="match status" value="1"/>
</dbReference>
<dbReference type="Pfam" id="PF02230">
    <property type="entry name" value="Abhydrolase_2"/>
    <property type="match status" value="1"/>
</dbReference>
<dbReference type="GO" id="GO:0006631">
    <property type="term" value="P:fatty acid metabolic process"/>
    <property type="evidence" value="ECO:0007669"/>
    <property type="project" value="UniProtKB-KW"/>
</dbReference>
<keyword evidence="8" id="KW-0276">Fatty acid metabolism</keyword>
<evidence type="ECO:0000256" key="7">
    <source>
        <dbReference type="ARBA" id="ARBA00022801"/>
    </source>
</evidence>
<dbReference type="GO" id="GO:0008474">
    <property type="term" value="F:palmitoyl-(protein) hydrolase activity"/>
    <property type="evidence" value="ECO:0007669"/>
    <property type="project" value="UniProtKB-EC"/>
</dbReference>
<keyword evidence="9" id="KW-0443">Lipid metabolism</keyword>
<dbReference type="FunFam" id="3.40.50.1820:FF:000276">
    <property type="entry name" value="Acyl-protein thioesterase 1"/>
    <property type="match status" value="1"/>
</dbReference>
<proteinExistence type="inferred from homology"/>
<accession>A0A835CS54</accession>
<keyword evidence="5" id="KW-0719">Serine esterase</keyword>
<dbReference type="InterPro" id="IPR050565">
    <property type="entry name" value="LYPA1-2/EST-like"/>
</dbReference>
<dbReference type="EC" id="3.1.2.22" evidence="4"/>
<comment type="caution">
    <text evidence="15">The sequence shown here is derived from an EMBL/GenBank/DDBJ whole genome shotgun (WGS) entry which is preliminary data.</text>
</comment>
<dbReference type="SUPFAM" id="SSF53474">
    <property type="entry name" value="alpha/beta-Hydrolases"/>
    <property type="match status" value="1"/>
</dbReference>
<dbReference type="InterPro" id="IPR003140">
    <property type="entry name" value="PLipase/COase/thioEstase"/>
</dbReference>
<comment type="similarity">
    <text evidence="3">Belongs to the AB hydrolase superfamily. AB hydrolase 2 family.</text>
</comment>
<keyword evidence="10" id="KW-0539">Nucleus</keyword>
<protein>
    <recommendedName>
        <fullName evidence="4">palmitoyl-protein hydrolase</fullName>
        <ecNumber evidence="4">3.1.2.22</ecNumber>
    </recommendedName>
    <alternativeName>
        <fullName evidence="12">Palmitoyl-protein hydrolase</fullName>
    </alternativeName>
</protein>
<reference evidence="15 16" key="1">
    <citation type="submission" date="2020-08" db="EMBL/GenBank/DDBJ databases">
        <title>Aphidius gifuensis genome sequencing and assembly.</title>
        <authorList>
            <person name="Du Z."/>
        </authorList>
    </citation>
    <scope>NUCLEOTIDE SEQUENCE [LARGE SCALE GENOMIC DNA]</scope>
    <source>
        <strain evidence="15">YNYX2018</strain>
        <tissue evidence="15">Adults</tissue>
    </source>
</reference>
<feature type="domain" description="Phospholipase/carboxylesterase/thioesterase" evidence="14">
    <location>
        <begin position="28"/>
        <end position="224"/>
    </location>
</feature>
<evidence type="ECO:0000256" key="8">
    <source>
        <dbReference type="ARBA" id="ARBA00022832"/>
    </source>
</evidence>
<dbReference type="AlphaFoldDB" id="A0A835CS54"/>
<dbReference type="GO" id="GO:0052689">
    <property type="term" value="F:carboxylic ester hydrolase activity"/>
    <property type="evidence" value="ECO:0007669"/>
    <property type="project" value="UniProtKB-KW"/>
</dbReference>
<dbReference type="EMBL" id="JACMRX010000004">
    <property type="protein sequence ID" value="KAF7991923.1"/>
    <property type="molecule type" value="Genomic_DNA"/>
</dbReference>
<evidence type="ECO:0000256" key="10">
    <source>
        <dbReference type="ARBA" id="ARBA00023242"/>
    </source>
</evidence>
<comment type="catalytic activity">
    <reaction evidence="13">
        <text>S-hexadecanoyl-L-cysteinyl-[protein] + H2O = L-cysteinyl-[protein] + hexadecanoate + H(+)</text>
        <dbReference type="Rhea" id="RHEA:19233"/>
        <dbReference type="Rhea" id="RHEA-COMP:10131"/>
        <dbReference type="Rhea" id="RHEA-COMP:11032"/>
        <dbReference type="ChEBI" id="CHEBI:7896"/>
        <dbReference type="ChEBI" id="CHEBI:15377"/>
        <dbReference type="ChEBI" id="CHEBI:15378"/>
        <dbReference type="ChEBI" id="CHEBI:29950"/>
        <dbReference type="ChEBI" id="CHEBI:74151"/>
        <dbReference type="EC" id="3.1.2.22"/>
    </reaction>
</comment>
<organism evidence="15 16">
    <name type="scientific">Aphidius gifuensis</name>
    <name type="common">Parasitoid wasp</name>
    <dbReference type="NCBI Taxonomy" id="684658"/>
    <lineage>
        <taxon>Eukaryota</taxon>
        <taxon>Metazoa</taxon>
        <taxon>Ecdysozoa</taxon>
        <taxon>Arthropoda</taxon>
        <taxon>Hexapoda</taxon>
        <taxon>Insecta</taxon>
        <taxon>Pterygota</taxon>
        <taxon>Neoptera</taxon>
        <taxon>Endopterygota</taxon>
        <taxon>Hymenoptera</taxon>
        <taxon>Apocrita</taxon>
        <taxon>Ichneumonoidea</taxon>
        <taxon>Braconidae</taxon>
        <taxon>Aphidiinae</taxon>
        <taxon>Aphidius</taxon>
    </lineage>
</organism>
<comment type="function">
    <text evidence="11">Hydrolyzes fatty acids from S-acylated cysteine residues in proteins with a strong preference for palmitoylated G-alpha proteins over other acyl substrates. Mediates the deacylation of G-alpha proteins such as GPA1 in vivo, but has weak or no activity toward palmitoylated Ras proteins. Has weak lysophospholipase activity in vitro; however such activity may not exist in vivo.</text>
</comment>
<evidence type="ECO:0000256" key="9">
    <source>
        <dbReference type="ARBA" id="ARBA00023098"/>
    </source>
</evidence>
<comment type="subcellular location">
    <subcellularLocation>
        <location evidence="2">Cytoplasm</location>
    </subcellularLocation>
    <subcellularLocation>
        <location evidence="1">Nucleus</location>
    </subcellularLocation>
</comment>
<dbReference type="PANTHER" id="PTHR10655">
    <property type="entry name" value="LYSOPHOSPHOLIPASE-RELATED"/>
    <property type="match status" value="1"/>
</dbReference>
<gene>
    <name evidence="15" type="ORF">HCN44_010724</name>
</gene>
<dbReference type="InterPro" id="IPR029058">
    <property type="entry name" value="AB_hydrolase_fold"/>
</dbReference>
<evidence type="ECO:0000256" key="2">
    <source>
        <dbReference type="ARBA" id="ARBA00004496"/>
    </source>
</evidence>
<evidence type="ECO:0000256" key="12">
    <source>
        <dbReference type="ARBA" id="ARBA00031195"/>
    </source>
</evidence>
<keyword evidence="7" id="KW-0378">Hydrolase</keyword>
<evidence type="ECO:0000256" key="1">
    <source>
        <dbReference type="ARBA" id="ARBA00004123"/>
    </source>
</evidence>
<evidence type="ECO:0000256" key="3">
    <source>
        <dbReference type="ARBA" id="ARBA00006499"/>
    </source>
</evidence>
<evidence type="ECO:0000256" key="13">
    <source>
        <dbReference type="ARBA" id="ARBA00047337"/>
    </source>
</evidence>
<evidence type="ECO:0000259" key="14">
    <source>
        <dbReference type="Pfam" id="PF02230"/>
    </source>
</evidence>
<dbReference type="GO" id="GO:0005634">
    <property type="term" value="C:nucleus"/>
    <property type="evidence" value="ECO:0007669"/>
    <property type="project" value="UniProtKB-SubCell"/>
</dbReference>
<evidence type="ECO:0000256" key="5">
    <source>
        <dbReference type="ARBA" id="ARBA00022487"/>
    </source>
</evidence>
<sequence>MSNSIVIEATAEHTATIINFILLFNFKLIFLHGLAETGKNWIEALKKIQLPNVKIICPTGPTIPITWKQGTPMTAWFDVLGMKTGAPEDEDGIKSSSKIVHKVIEDEIKSGTPSNRIIVGGFSQGGALAIYSAITFSQQLGGVFSLSSWLALHQQFPENVVGNKTTPFLLCHGDKDPIIPHLWGQMAITLLKKTMTNVEFKTYAGLDHRASDEEFLDVKRFIEQLL</sequence>
<keyword evidence="6" id="KW-0963">Cytoplasm</keyword>
<evidence type="ECO:0000313" key="16">
    <source>
        <dbReference type="Proteomes" id="UP000639338"/>
    </source>
</evidence>
<name>A0A835CS54_APHGI</name>
<evidence type="ECO:0000256" key="6">
    <source>
        <dbReference type="ARBA" id="ARBA00022490"/>
    </source>
</evidence>
<dbReference type="OrthoDB" id="2418081at2759"/>